<dbReference type="AlphaFoldDB" id="A0A117MPJ3"/>
<proteinExistence type="predicted"/>
<sequence>MDRHPDRNRPAHHAALGGSTGWSGPGPHPHDAVSPISFAGRIRTPVLILLDLLHRTRAWFDRWLRA</sequence>
<evidence type="ECO:0000313" key="3">
    <source>
        <dbReference type="Proteomes" id="UP000053244"/>
    </source>
</evidence>
<dbReference type="Proteomes" id="UP000053244">
    <property type="component" value="Unassembled WGS sequence"/>
</dbReference>
<evidence type="ECO:0000256" key="1">
    <source>
        <dbReference type="SAM" id="MobiDB-lite"/>
    </source>
</evidence>
<reference evidence="2 3" key="1">
    <citation type="submission" date="2015-10" db="EMBL/GenBank/DDBJ databases">
        <authorList>
            <person name="Gilbert D.G."/>
        </authorList>
    </citation>
    <scope>NUCLEOTIDE SEQUENCE [LARGE SCALE GENOMIC DNA]</scope>
    <source>
        <strain evidence="2 3">NRRL B-16712</strain>
    </source>
</reference>
<feature type="region of interest" description="Disordered" evidence="1">
    <location>
        <begin position="1"/>
        <end position="35"/>
    </location>
</feature>
<accession>A0A117MPJ3</accession>
<name>A0A117MPJ3_9ACTN</name>
<organism evidence="2 3">
    <name type="scientific">Actinoplanes awajinensis subsp. mycoplanecinus</name>
    <dbReference type="NCBI Taxonomy" id="135947"/>
    <lineage>
        <taxon>Bacteria</taxon>
        <taxon>Bacillati</taxon>
        <taxon>Actinomycetota</taxon>
        <taxon>Actinomycetes</taxon>
        <taxon>Micromonosporales</taxon>
        <taxon>Micromonosporaceae</taxon>
        <taxon>Actinoplanes</taxon>
    </lineage>
</organism>
<dbReference type="EMBL" id="LLZH01000285">
    <property type="protein sequence ID" value="KUL28765.1"/>
    <property type="molecule type" value="Genomic_DNA"/>
</dbReference>
<protein>
    <submittedName>
        <fullName evidence="2">Uncharacterized protein</fullName>
    </submittedName>
</protein>
<keyword evidence="3" id="KW-1185">Reference proteome</keyword>
<comment type="caution">
    <text evidence="2">The sequence shown here is derived from an EMBL/GenBank/DDBJ whole genome shotgun (WGS) entry which is preliminary data.</text>
</comment>
<evidence type="ECO:0000313" key="2">
    <source>
        <dbReference type="EMBL" id="KUL28765.1"/>
    </source>
</evidence>
<gene>
    <name evidence="2" type="ORF">ADL15_30955</name>
</gene>